<dbReference type="EMBL" id="BAABRN010000005">
    <property type="protein sequence ID" value="GAA5500966.1"/>
    <property type="molecule type" value="Genomic_DNA"/>
</dbReference>
<evidence type="ECO:0000313" key="3">
    <source>
        <dbReference type="Proteomes" id="UP001458946"/>
    </source>
</evidence>
<keyword evidence="3" id="KW-1185">Reference proteome</keyword>
<proteinExistence type="predicted"/>
<dbReference type="RefSeq" id="WP_353540942.1">
    <property type="nucleotide sequence ID" value="NZ_BAABRN010000005.1"/>
</dbReference>
<feature type="signal peptide" evidence="1">
    <location>
        <begin position="1"/>
        <end position="29"/>
    </location>
</feature>
<evidence type="ECO:0000256" key="1">
    <source>
        <dbReference type="SAM" id="SignalP"/>
    </source>
</evidence>
<sequence>MRQTTATKLATTFATTLLLFATLTAPASATAPAFLDVATSPKGSTAADMFRDLGKVCKGASFLRQRQTSGSVENLDLLLGNQVSLAFVQLDVLKARDQIDHDPRTAELKQLLPLNFDEIHLIAKRPVTSKNIFGKVSTTGITKWSELKGKKLGTWGGSVVTANVLKAKSGVPVNILEYKGRDDTMNALNAGQIDAVLSVVGQPADWVRTLDASKFALLPLDISPAAVNGFYKQATLRYPQLGSGIPTYAVQRILVTRNFKTPERRSALLNYQKCALSKLPDLQETEGFHPKWSDVTFKESDWPWFK</sequence>
<dbReference type="InterPro" id="IPR011852">
    <property type="entry name" value="TRAP_TAXI"/>
</dbReference>
<protein>
    <recommendedName>
        <fullName evidence="4">TRAP transporter substrate-binding protein</fullName>
    </recommendedName>
</protein>
<feature type="chain" id="PRO_5046454246" description="TRAP transporter substrate-binding protein" evidence="1">
    <location>
        <begin position="30"/>
        <end position="306"/>
    </location>
</feature>
<dbReference type="Gene3D" id="3.40.190.10">
    <property type="entry name" value="Periplasmic binding protein-like II"/>
    <property type="match status" value="1"/>
</dbReference>
<comment type="caution">
    <text evidence="2">The sequence shown here is derived from an EMBL/GenBank/DDBJ whole genome shotgun (WGS) entry which is preliminary data.</text>
</comment>
<keyword evidence="1" id="KW-0732">Signal</keyword>
<dbReference type="PANTHER" id="PTHR42941:SF1">
    <property type="entry name" value="SLL1037 PROTEIN"/>
    <property type="match status" value="1"/>
</dbReference>
<evidence type="ECO:0000313" key="2">
    <source>
        <dbReference type="EMBL" id="GAA5500966.1"/>
    </source>
</evidence>
<organism evidence="2 3">
    <name type="scientific">Deinococcus xinjiangensis</name>
    <dbReference type="NCBI Taxonomy" id="457454"/>
    <lineage>
        <taxon>Bacteria</taxon>
        <taxon>Thermotogati</taxon>
        <taxon>Deinococcota</taxon>
        <taxon>Deinococci</taxon>
        <taxon>Deinococcales</taxon>
        <taxon>Deinococcaceae</taxon>
        <taxon>Deinococcus</taxon>
    </lineage>
</organism>
<dbReference type="PANTHER" id="PTHR42941">
    <property type="entry name" value="SLL1037 PROTEIN"/>
    <property type="match status" value="1"/>
</dbReference>
<dbReference type="Proteomes" id="UP001458946">
    <property type="component" value="Unassembled WGS sequence"/>
</dbReference>
<accession>A0ABP9V8E3</accession>
<dbReference type="Pfam" id="PF16868">
    <property type="entry name" value="NMT1_3"/>
    <property type="match status" value="1"/>
</dbReference>
<gene>
    <name evidence="2" type="ORF">Dxin01_00694</name>
</gene>
<dbReference type="SUPFAM" id="SSF53850">
    <property type="entry name" value="Periplasmic binding protein-like II"/>
    <property type="match status" value="1"/>
</dbReference>
<reference evidence="2 3" key="1">
    <citation type="submission" date="2024-02" db="EMBL/GenBank/DDBJ databases">
        <title>Deinococcus xinjiangensis NBRC 107630.</title>
        <authorList>
            <person name="Ichikawa N."/>
            <person name="Katano-Makiyama Y."/>
            <person name="Hidaka K."/>
        </authorList>
    </citation>
    <scope>NUCLEOTIDE SEQUENCE [LARGE SCALE GENOMIC DNA]</scope>
    <source>
        <strain evidence="2 3">NBRC 107630</strain>
    </source>
</reference>
<evidence type="ECO:0008006" key="4">
    <source>
        <dbReference type="Google" id="ProtNLM"/>
    </source>
</evidence>
<name>A0ABP9V8E3_9DEIO</name>